<organism evidence="2 3">
    <name type="scientific">Aquipseudomonas alcaligenes (strain ATCC 14909 / DSM 50342 / CCUG 1425 / JCM 20561 / NBRC 14159 / NCIMB 9945 / NCTC 10367 / 1577)</name>
    <name type="common">Pseudomonas alcaligenes</name>
    <dbReference type="NCBI Taxonomy" id="1215092"/>
    <lineage>
        <taxon>Bacteria</taxon>
        <taxon>Pseudomonadati</taxon>
        <taxon>Pseudomonadota</taxon>
        <taxon>Gammaproteobacteria</taxon>
        <taxon>Pseudomonadales</taxon>
        <taxon>Pseudomonadaceae</taxon>
        <taxon>Aquipseudomonas</taxon>
    </lineage>
</organism>
<comment type="caution">
    <text evidence="2">The sequence shown here is derived from an EMBL/GenBank/DDBJ whole genome shotgun (WGS) entry which is preliminary data.</text>
</comment>
<dbReference type="AlphaFoldDB" id="U2Z723"/>
<keyword evidence="3" id="KW-1185">Reference proteome</keyword>
<evidence type="ECO:0000259" key="1">
    <source>
        <dbReference type="Pfam" id="PF06568"/>
    </source>
</evidence>
<dbReference type="Pfam" id="PF06568">
    <property type="entry name" value="YjiS-like"/>
    <property type="match status" value="1"/>
</dbReference>
<reference evidence="2" key="1">
    <citation type="submission" date="2024-09" db="EMBL/GenBank/DDBJ databases">
        <title>Whole genome shotgun sequence of Pseudomonas alcaligenes NBRC 14159.</title>
        <authorList>
            <person name="Yoshida I."/>
            <person name="Hosoyama A."/>
            <person name="Tsuchikane K."/>
            <person name="Noguchi M."/>
            <person name="Hirakata S."/>
            <person name="Ando Y."/>
            <person name="Ohji S."/>
            <person name="Yamazoe A."/>
            <person name="Yamazaki S."/>
            <person name="Fujita N."/>
        </authorList>
    </citation>
    <scope>NUCLEOTIDE SEQUENCE</scope>
    <source>
        <strain evidence="2">NBRC 14159</strain>
    </source>
</reference>
<dbReference type="RefSeq" id="WP_021701631.1">
    <property type="nucleotide sequence ID" value="NZ_BATI01000025.1"/>
</dbReference>
<dbReference type="eggNOG" id="COG5457">
    <property type="taxonomic scope" value="Bacteria"/>
</dbReference>
<name>U2Z723_AQUA1</name>
<sequence length="78" mass="9205">MMKRQKGYAMARSVAFARVLPAIGMEALWLRLKRWNQLARQRRQLAMLDDAALKDLGLSRADVQQESERPFWDDPFKR</sequence>
<dbReference type="STRING" id="43263.A0T30_13990"/>
<protein>
    <recommendedName>
        <fullName evidence="1">YjiS-like domain-containing protein</fullName>
    </recommendedName>
</protein>
<dbReference type="InterPro" id="IPR009506">
    <property type="entry name" value="YjiS-like"/>
</dbReference>
<gene>
    <name evidence="2" type="ORF">PA6_025_00290</name>
</gene>
<evidence type="ECO:0000313" key="2">
    <source>
        <dbReference type="EMBL" id="GAD63546.1"/>
    </source>
</evidence>
<dbReference type="EMBL" id="BATI01000025">
    <property type="protein sequence ID" value="GAD63546.1"/>
    <property type="molecule type" value="Genomic_DNA"/>
</dbReference>
<dbReference type="Proteomes" id="UP000016560">
    <property type="component" value="Unassembled WGS sequence"/>
</dbReference>
<proteinExistence type="predicted"/>
<accession>U2Z723</accession>
<evidence type="ECO:0000313" key="3">
    <source>
        <dbReference type="Proteomes" id="UP000016560"/>
    </source>
</evidence>
<feature type="domain" description="YjiS-like" evidence="1">
    <location>
        <begin position="28"/>
        <end position="63"/>
    </location>
</feature>